<dbReference type="OrthoDB" id="8606315at2"/>
<comment type="caution">
    <text evidence="1">The sequence shown here is derived from an EMBL/GenBank/DDBJ whole genome shotgun (WGS) entry which is preliminary data.</text>
</comment>
<dbReference type="STRING" id="1030841.HMPREF9370_0427"/>
<name>G4CMW8_9NEIS</name>
<dbReference type="AlphaFoldDB" id="G4CMW8"/>
<accession>G4CMW8</accession>
<keyword evidence="2" id="KW-1185">Reference proteome</keyword>
<gene>
    <name evidence="1" type="ORF">HMPREF9370_0427</name>
</gene>
<evidence type="ECO:0000313" key="1">
    <source>
        <dbReference type="EMBL" id="EGZ50946.1"/>
    </source>
</evidence>
<reference evidence="1 2" key="1">
    <citation type="submission" date="2011-06" db="EMBL/GenBank/DDBJ databases">
        <authorList>
            <person name="Muzny D."/>
            <person name="Qin X."/>
            <person name="Deng J."/>
            <person name="Jiang H."/>
            <person name="Liu Y."/>
            <person name="Qu J."/>
            <person name="Song X.-Z."/>
            <person name="Zhang L."/>
            <person name="Thornton R."/>
            <person name="Coyle M."/>
            <person name="Francisco L."/>
            <person name="Jackson L."/>
            <person name="Javaid M."/>
            <person name="Korchina V."/>
            <person name="Kovar C."/>
            <person name="Mata R."/>
            <person name="Mathew T."/>
            <person name="Ngo R."/>
            <person name="Nguyen L."/>
            <person name="Nguyen N."/>
            <person name="Okwuonu G."/>
            <person name="Ongeri F."/>
            <person name="Pham C."/>
            <person name="Simmons D."/>
            <person name="Wilczek-Boney K."/>
            <person name="Hale W."/>
            <person name="Jakkamsetti A."/>
            <person name="Pham P."/>
            <person name="Ruth R."/>
            <person name="San Lucas F."/>
            <person name="Warren J."/>
            <person name="Zhang J."/>
            <person name="Zhao Z."/>
            <person name="Zhou C."/>
            <person name="Zhu D."/>
            <person name="Lee S."/>
            <person name="Bess C."/>
            <person name="Blankenburg K."/>
            <person name="Forbes L."/>
            <person name="Fu Q."/>
            <person name="Gubbala S."/>
            <person name="Hirani K."/>
            <person name="Jayaseelan J.C."/>
            <person name="Lara F."/>
            <person name="Munidasa M."/>
            <person name="Palculict T."/>
            <person name="Patil S."/>
            <person name="Pu L.-L."/>
            <person name="Saada N."/>
            <person name="Tang L."/>
            <person name="Weissenberger G."/>
            <person name="Zhu Y."/>
            <person name="Hemphill L."/>
            <person name="Shang Y."/>
            <person name="Youmans B."/>
            <person name="Ayvaz T."/>
            <person name="Ross M."/>
            <person name="Santibanez J."/>
            <person name="Aqrawi P."/>
            <person name="Gross S."/>
            <person name="Joshi V."/>
            <person name="Fowler G."/>
            <person name="Nazareth L."/>
            <person name="Reid J."/>
            <person name="Worley K."/>
            <person name="Petrosino J."/>
            <person name="Highlander S."/>
            <person name="Gibbs R."/>
        </authorList>
    </citation>
    <scope>NUCLEOTIDE SEQUENCE [LARGE SCALE GENOMIC DNA]</scope>
    <source>
        <strain evidence="1 2">9715</strain>
    </source>
</reference>
<dbReference type="HOGENOM" id="CLU_1658917_0_0_4"/>
<proteinExistence type="predicted"/>
<sequence>MIYQIPYRSLPENGLISSQYKNDLYVMSDYKSDFEYYENTDISQIEIDEHHLIPWCYFSSEGVNYLIPRIIFSIQNNIFDISINIQDFVNNLIYEENLKNSLRYLNHSELIILKDFFEWLLFYSNRPENIFGENTLINNIEYIENLINTEML</sequence>
<organism evidence="1 2">
    <name type="scientific">Neisseria wadsworthii 9715</name>
    <dbReference type="NCBI Taxonomy" id="1030841"/>
    <lineage>
        <taxon>Bacteria</taxon>
        <taxon>Pseudomonadati</taxon>
        <taxon>Pseudomonadota</taxon>
        <taxon>Betaproteobacteria</taxon>
        <taxon>Neisseriales</taxon>
        <taxon>Neisseriaceae</taxon>
        <taxon>Neisseria</taxon>
    </lineage>
</organism>
<dbReference type="RefSeq" id="WP_009115573.1">
    <property type="nucleotide sequence ID" value="NZ_JH165159.1"/>
</dbReference>
<dbReference type="Proteomes" id="UP000005336">
    <property type="component" value="Unassembled WGS sequence"/>
</dbReference>
<evidence type="ECO:0000313" key="2">
    <source>
        <dbReference type="Proteomes" id="UP000005336"/>
    </source>
</evidence>
<dbReference type="EMBL" id="AGAZ01000014">
    <property type="protein sequence ID" value="EGZ50946.1"/>
    <property type="molecule type" value="Genomic_DNA"/>
</dbReference>
<protein>
    <submittedName>
        <fullName evidence="1">Asparagine synthase</fullName>
    </submittedName>
</protein>